<evidence type="ECO:0000313" key="3">
    <source>
        <dbReference type="Proteomes" id="UP000249829"/>
    </source>
</evidence>
<keyword evidence="3" id="KW-1185">Reference proteome</keyword>
<protein>
    <submittedName>
        <fullName evidence="2">Uncharacterized protein</fullName>
    </submittedName>
</protein>
<sequence>MPHPDEKPKGGSKALTESSPLKWQSAAPAGPPTMADVRGTGSAELGKRFAPAKKAAMDGREATVTGAGGGSGGTWSCWTAGSCSAATTRTPPRSRTAFVLAVGARGRPRLPGVAARAHATIALISISRTGGSRLRSWAEARAFLASFGRLSRFQKQWSPELNSAYAECCGIDLDEICGDGRPGLPIVPVYRPRVRIFEINDVQVEHIRKCTWDGGPQTG</sequence>
<feature type="region of interest" description="Disordered" evidence="1">
    <location>
        <begin position="1"/>
        <end position="39"/>
    </location>
</feature>
<dbReference type="EMBL" id="KZ825137">
    <property type="protein sequence ID" value="PYI19103.1"/>
    <property type="molecule type" value="Genomic_DNA"/>
</dbReference>
<evidence type="ECO:0000313" key="2">
    <source>
        <dbReference type="EMBL" id="PYI19103.1"/>
    </source>
</evidence>
<dbReference type="STRING" id="1450538.A0A2V5HCY1"/>
<evidence type="ECO:0000256" key="1">
    <source>
        <dbReference type="SAM" id="MobiDB-lite"/>
    </source>
</evidence>
<accession>A0A2V5HCY1</accession>
<dbReference type="OMA" id="NSAYAEC"/>
<proteinExistence type="predicted"/>
<gene>
    <name evidence="2" type="ORF">BO99DRAFT_422604</name>
</gene>
<name>A0A2V5HCY1_ASPV1</name>
<reference evidence="2 3" key="1">
    <citation type="submission" date="2018-02" db="EMBL/GenBank/DDBJ databases">
        <title>The genomes of Aspergillus section Nigri reveals drivers in fungal speciation.</title>
        <authorList>
            <consortium name="DOE Joint Genome Institute"/>
            <person name="Vesth T.C."/>
            <person name="Nybo J."/>
            <person name="Theobald S."/>
            <person name="Brandl J."/>
            <person name="Frisvad J.C."/>
            <person name="Nielsen K.F."/>
            <person name="Lyhne E.K."/>
            <person name="Kogle M.E."/>
            <person name="Kuo A."/>
            <person name="Riley R."/>
            <person name="Clum A."/>
            <person name="Nolan M."/>
            <person name="Lipzen A."/>
            <person name="Salamov A."/>
            <person name="Henrissat B."/>
            <person name="Wiebenga A."/>
            <person name="De vries R.P."/>
            <person name="Grigoriev I.V."/>
            <person name="Mortensen U.H."/>
            <person name="Andersen M.R."/>
            <person name="Baker S.E."/>
        </authorList>
    </citation>
    <scope>NUCLEOTIDE SEQUENCE [LARGE SCALE GENOMIC DNA]</scope>
    <source>
        <strain evidence="2 3">CBS 115571</strain>
    </source>
</reference>
<dbReference type="Proteomes" id="UP000249829">
    <property type="component" value="Unassembled WGS sequence"/>
</dbReference>
<organism evidence="2 3">
    <name type="scientific">Aspergillus violaceofuscus (strain CBS 115571)</name>
    <dbReference type="NCBI Taxonomy" id="1450538"/>
    <lineage>
        <taxon>Eukaryota</taxon>
        <taxon>Fungi</taxon>
        <taxon>Dikarya</taxon>
        <taxon>Ascomycota</taxon>
        <taxon>Pezizomycotina</taxon>
        <taxon>Eurotiomycetes</taxon>
        <taxon>Eurotiomycetidae</taxon>
        <taxon>Eurotiales</taxon>
        <taxon>Aspergillaceae</taxon>
        <taxon>Aspergillus</taxon>
    </lineage>
</organism>
<dbReference type="AlphaFoldDB" id="A0A2V5HCY1"/>